<comment type="caution">
    <text evidence="1">The sequence shown here is derived from an EMBL/GenBank/DDBJ whole genome shotgun (WGS) entry which is preliminary data.</text>
</comment>
<dbReference type="Pfam" id="PF25952">
    <property type="entry name" value="DUF7990"/>
    <property type="match status" value="1"/>
</dbReference>
<gene>
    <name evidence="1" type="ORF">GOQ27_16855</name>
</gene>
<accession>A0A942V1H5</accession>
<protein>
    <submittedName>
        <fullName evidence="1">Uncharacterized protein</fullName>
    </submittedName>
</protein>
<proteinExistence type="predicted"/>
<dbReference type="RefSeq" id="WP_203368039.1">
    <property type="nucleotide sequence ID" value="NZ_WSFT01000053.1"/>
</dbReference>
<dbReference type="EMBL" id="WSFT01000053">
    <property type="protein sequence ID" value="MBS4540151.1"/>
    <property type="molecule type" value="Genomic_DNA"/>
</dbReference>
<evidence type="ECO:0000313" key="2">
    <source>
        <dbReference type="Proteomes" id="UP000724672"/>
    </source>
</evidence>
<dbReference type="Proteomes" id="UP000724672">
    <property type="component" value="Unassembled WGS sequence"/>
</dbReference>
<dbReference type="AlphaFoldDB" id="A0A942V1H5"/>
<keyword evidence="2" id="KW-1185">Reference proteome</keyword>
<organism evidence="1 2">
    <name type="scientific">Anaeromonas frigoriresistens</name>
    <dbReference type="NCBI Taxonomy" id="2683708"/>
    <lineage>
        <taxon>Bacteria</taxon>
        <taxon>Bacillati</taxon>
        <taxon>Bacillota</taxon>
        <taxon>Tissierellia</taxon>
        <taxon>Tissierellales</taxon>
        <taxon>Thermohalobacteraceae</taxon>
        <taxon>Anaeromonas</taxon>
    </lineage>
</organism>
<sequence>MIKAINMKIIIDNIKLFFIGAFNIKRKSVSILNTEANNEMDNFLLICFADNLGIPLPISYYTLELLPYLEKDMDRWVGRMAERKDIWLEKFGEYDMDP</sequence>
<evidence type="ECO:0000313" key="1">
    <source>
        <dbReference type="EMBL" id="MBS4540151.1"/>
    </source>
</evidence>
<name>A0A942V1H5_9FIRM</name>
<reference evidence="1" key="1">
    <citation type="submission" date="2019-12" db="EMBL/GenBank/DDBJ databases">
        <title>Clostridiaceae gen. nov. sp. nov., isolated from sediment in Xinjiang, China.</title>
        <authorList>
            <person name="Zhang R."/>
        </authorList>
    </citation>
    <scope>NUCLEOTIDE SEQUENCE</scope>
    <source>
        <strain evidence="1">D2Q-11</strain>
    </source>
</reference>
<dbReference type="InterPro" id="IPR058303">
    <property type="entry name" value="DUF7990"/>
</dbReference>